<feature type="non-terminal residue" evidence="1">
    <location>
        <position position="1"/>
    </location>
</feature>
<proteinExistence type="predicted"/>
<feature type="non-terminal residue" evidence="1">
    <location>
        <position position="231"/>
    </location>
</feature>
<dbReference type="Gene3D" id="3.60.10.10">
    <property type="entry name" value="Endonuclease/exonuclease/phosphatase"/>
    <property type="match status" value="1"/>
</dbReference>
<dbReference type="InterPro" id="IPR036691">
    <property type="entry name" value="Endo/exonu/phosph_ase_sf"/>
</dbReference>
<dbReference type="PANTHER" id="PTHR33710">
    <property type="entry name" value="BNAC02G09200D PROTEIN"/>
    <property type="match status" value="1"/>
</dbReference>
<evidence type="ECO:0000313" key="1">
    <source>
        <dbReference type="EMBL" id="GAV64364.1"/>
    </source>
</evidence>
<keyword evidence="2" id="KW-1185">Reference proteome</keyword>
<dbReference type="AlphaFoldDB" id="A0A1Q3B937"/>
<protein>
    <submittedName>
        <fullName evidence="1">Exo_endo_phos domain-containing protein</fullName>
    </submittedName>
</protein>
<accession>A0A1Q3B937</accession>
<comment type="caution">
    <text evidence="1">The sequence shown here is derived from an EMBL/GenBank/DDBJ whole genome shotgun (WGS) entry which is preliminary data.</text>
</comment>
<dbReference type="OrthoDB" id="1742140at2759"/>
<dbReference type="EMBL" id="BDDD01000342">
    <property type="protein sequence ID" value="GAV64364.1"/>
    <property type="molecule type" value="Genomic_DNA"/>
</dbReference>
<sequence>EMRDLWGNLIHYSARFSGSPWVIMGDFNVSRYPSEHSGERPLLSSHMIEFERCIRKCEIEDLRIGHFFSWSNKRAGGGAVAKKIDRAMGNWCWFKEFSDFQAHFPPPRISDHSPCILPLQRSNFQGVRPFKYLNAWASHPSFLGLVKEVWLRRVEGSLLEVVGKKLRMLKPVLKELHRNFFKDPVSECANLKQDLIVHTEKQLLEKYYKASWVEESFLKQKARVQWLRLGD</sequence>
<dbReference type="SUPFAM" id="SSF56219">
    <property type="entry name" value="DNase I-like"/>
    <property type="match status" value="1"/>
</dbReference>
<gene>
    <name evidence="1" type="ORF">CFOL_v3_07882</name>
</gene>
<name>A0A1Q3B937_CEPFO</name>
<evidence type="ECO:0000313" key="2">
    <source>
        <dbReference type="Proteomes" id="UP000187406"/>
    </source>
</evidence>
<organism evidence="1 2">
    <name type="scientific">Cephalotus follicularis</name>
    <name type="common">Albany pitcher plant</name>
    <dbReference type="NCBI Taxonomy" id="3775"/>
    <lineage>
        <taxon>Eukaryota</taxon>
        <taxon>Viridiplantae</taxon>
        <taxon>Streptophyta</taxon>
        <taxon>Embryophyta</taxon>
        <taxon>Tracheophyta</taxon>
        <taxon>Spermatophyta</taxon>
        <taxon>Magnoliopsida</taxon>
        <taxon>eudicotyledons</taxon>
        <taxon>Gunneridae</taxon>
        <taxon>Pentapetalae</taxon>
        <taxon>rosids</taxon>
        <taxon>fabids</taxon>
        <taxon>Oxalidales</taxon>
        <taxon>Cephalotaceae</taxon>
        <taxon>Cephalotus</taxon>
    </lineage>
</organism>
<reference evidence="2" key="1">
    <citation type="submission" date="2016-04" db="EMBL/GenBank/DDBJ databases">
        <title>Cephalotus genome sequencing.</title>
        <authorList>
            <person name="Fukushima K."/>
            <person name="Hasebe M."/>
            <person name="Fang X."/>
        </authorList>
    </citation>
    <scope>NUCLEOTIDE SEQUENCE [LARGE SCALE GENOMIC DNA]</scope>
    <source>
        <strain evidence="2">cv. St1</strain>
    </source>
</reference>
<dbReference type="PANTHER" id="PTHR33710:SF80">
    <property type="entry name" value="ENDONUCLEASE_EXONUCLEASE_PHOSPHATASE"/>
    <property type="match status" value="1"/>
</dbReference>
<dbReference type="Proteomes" id="UP000187406">
    <property type="component" value="Unassembled WGS sequence"/>
</dbReference>
<dbReference type="InParanoid" id="A0A1Q3B937"/>